<organism evidence="9 10">
    <name type="scientific">Euphydryas editha</name>
    <name type="common">Edith's checkerspot</name>
    <dbReference type="NCBI Taxonomy" id="104508"/>
    <lineage>
        <taxon>Eukaryota</taxon>
        <taxon>Metazoa</taxon>
        <taxon>Ecdysozoa</taxon>
        <taxon>Arthropoda</taxon>
        <taxon>Hexapoda</taxon>
        <taxon>Insecta</taxon>
        <taxon>Pterygota</taxon>
        <taxon>Neoptera</taxon>
        <taxon>Endopterygota</taxon>
        <taxon>Lepidoptera</taxon>
        <taxon>Glossata</taxon>
        <taxon>Ditrysia</taxon>
        <taxon>Papilionoidea</taxon>
        <taxon>Nymphalidae</taxon>
        <taxon>Nymphalinae</taxon>
        <taxon>Euphydryas</taxon>
    </lineage>
</organism>
<comment type="similarity">
    <text evidence="3">Belongs to the HARBI1 family.</text>
</comment>
<gene>
    <name evidence="9" type="ORF">EEDITHA_LOCUS16015</name>
</gene>
<comment type="subcellular location">
    <subcellularLocation>
        <location evidence="2">Nucleus</location>
    </subcellularLocation>
</comment>
<dbReference type="InterPro" id="IPR027806">
    <property type="entry name" value="HARBI1_dom"/>
</dbReference>
<evidence type="ECO:0000259" key="8">
    <source>
        <dbReference type="Pfam" id="PF13359"/>
    </source>
</evidence>
<dbReference type="PANTHER" id="PTHR22930">
    <property type="match status" value="1"/>
</dbReference>
<evidence type="ECO:0000256" key="3">
    <source>
        <dbReference type="ARBA" id="ARBA00006958"/>
    </source>
</evidence>
<feature type="domain" description="DDE Tnp4" evidence="8">
    <location>
        <begin position="158"/>
        <end position="307"/>
    </location>
</feature>
<evidence type="ECO:0000256" key="7">
    <source>
        <dbReference type="ARBA" id="ARBA00023242"/>
    </source>
</evidence>
<dbReference type="GO" id="GO:0005634">
    <property type="term" value="C:nucleus"/>
    <property type="evidence" value="ECO:0007669"/>
    <property type="project" value="UniProtKB-SubCell"/>
</dbReference>
<dbReference type="GO" id="GO:0004518">
    <property type="term" value="F:nuclease activity"/>
    <property type="evidence" value="ECO:0007669"/>
    <property type="project" value="UniProtKB-KW"/>
</dbReference>
<evidence type="ECO:0000256" key="6">
    <source>
        <dbReference type="ARBA" id="ARBA00022801"/>
    </source>
</evidence>
<evidence type="ECO:0000256" key="4">
    <source>
        <dbReference type="ARBA" id="ARBA00022722"/>
    </source>
</evidence>
<proteinExistence type="inferred from homology"/>
<dbReference type="InterPro" id="IPR045249">
    <property type="entry name" value="HARBI1-like"/>
</dbReference>
<keyword evidence="10" id="KW-1185">Reference proteome</keyword>
<dbReference type="PANTHER" id="PTHR22930:SF289">
    <property type="entry name" value="DDE TNP4 DOMAIN-CONTAINING PROTEIN-RELATED"/>
    <property type="match status" value="1"/>
</dbReference>
<dbReference type="Pfam" id="PF13359">
    <property type="entry name" value="DDE_Tnp_4"/>
    <property type="match status" value="1"/>
</dbReference>
<keyword evidence="5" id="KW-0479">Metal-binding</keyword>
<evidence type="ECO:0000256" key="1">
    <source>
        <dbReference type="ARBA" id="ARBA00001968"/>
    </source>
</evidence>
<keyword evidence="6" id="KW-0378">Hydrolase</keyword>
<dbReference type="EMBL" id="CAKOGL010000023">
    <property type="protein sequence ID" value="CAH2101239.1"/>
    <property type="molecule type" value="Genomic_DNA"/>
</dbReference>
<evidence type="ECO:0000256" key="5">
    <source>
        <dbReference type="ARBA" id="ARBA00022723"/>
    </source>
</evidence>
<accession>A0AAU9UNP4</accession>
<protein>
    <recommendedName>
        <fullName evidence="8">DDE Tnp4 domain-containing protein</fullName>
    </recommendedName>
</protein>
<name>A0AAU9UNP4_EUPED</name>
<keyword evidence="7" id="KW-0539">Nucleus</keyword>
<reference evidence="9" key="1">
    <citation type="submission" date="2022-03" db="EMBL/GenBank/DDBJ databases">
        <authorList>
            <person name="Tunstrom K."/>
        </authorList>
    </citation>
    <scope>NUCLEOTIDE SEQUENCE</scope>
</reference>
<evidence type="ECO:0000313" key="9">
    <source>
        <dbReference type="EMBL" id="CAH2101239.1"/>
    </source>
</evidence>
<dbReference type="Proteomes" id="UP001153954">
    <property type="component" value="Unassembled WGS sequence"/>
</dbReference>
<comment type="caution">
    <text evidence="9">The sequence shown here is derived from an EMBL/GenBank/DDBJ whole genome shotgun (WGS) entry which is preliminary data.</text>
</comment>
<keyword evidence="4" id="KW-0540">Nuclease</keyword>
<dbReference type="GO" id="GO:0016787">
    <property type="term" value="F:hydrolase activity"/>
    <property type="evidence" value="ECO:0007669"/>
    <property type="project" value="UniProtKB-KW"/>
</dbReference>
<evidence type="ECO:0000313" key="10">
    <source>
        <dbReference type="Proteomes" id="UP001153954"/>
    </source>
</evidence>
<dbReference type="AlphaFoldDB" id="A0AAU9UNP4"/>
<evidence type="ECO:0000256" key="2">
    <source>
        <dbReference type="ARBA" id="ARBA00004123"/>
    </source>
</evidence>
<dbReference type="GO" id="GO:0046872">
    <property type="term" value="F:metal ion binding"/>
    <property type="evidence" value="ECO:0007669"/>
    <property type="project" value="UniProtKB-KW"/>
</dbReference>
<sequence>MDGLEDLRDFQNDVADLSIFRARRRIKKKNYRVRFNPLQSLSDKEFKLRYRFSKENMSRIIEIIRPDIQGDTRGGSIPVELQVMAVIRYWGRHEIQEDNADIHGMSQQTLSRLSRKVATALASKSSRYIKMPSNISEETNAIRKFEAICGLQEITGAIDCTHIKIRRVGGDVGQYHVNRKGHYSINTQVVCDADMKICDIVCHWRGSTHDARIYRESSIKRRFEEQEFIGRLIGDSGYPCTPHLITPVLRPRTEAERQFNQRHIQTRNIIEKCFGVWKQRFRILLEVMRGSYDNIKTTIIACAVLHNLAIILNEEQDTTSLQSTDEEMDTSIISDDNVAQITRDIYIQNDTLITT</sequence>
<comment type="cofactor">
    <cofactor evidence="1">
        <name>a divalent metal cation</name>
        <dbReference type="ChEBI" id="CHEBI:60240"/>
    </cofactor>
</comment>